<sequence>MGKQKSAAKVASNASRHNPIARVASGPQFFPNSFDEAPEHRDPPSTPTPTAHALAAMDNTPTPSPPSEKTPTAVPKPTTLPDVQPNNRPSSPPQTPISTTPSHVPHLLTPAFPESDRDLITSFLQVTERNKKMITANAASARSKLSKFTPIPEKGFPTIHLSDPGQLLADIKRMAIMEWINVDHPKFLVRVFDYDGSDPTKMNPVISRRIKDIVADVTTAYNMKEESCIVSPPTPADGYPVNASPNTFLVHNVPGEIRDAVISQRIWSTTTLTFEARPFVERSFPTLLLNLAGFTTDRPDIVLQVIQATWSSTEVRNTIFTILRDKDQFFQRDDMMAQTPQYINNFIGSARVEFLDYKVAGGIETPRFNIYADSPTTNPDAWTVLREFLTTLAYPTSLYGIGTAKRLFLCTLCHSVSHPREPKQRGGSKNKNGTARNERP</sequence>
<protein>
    <submittedName>
        <fullName evidence="2">Uncharacterized protein</fullName>
    </submittedName>
</protein>
<keyword evidence="3" id="KW-1185">Reference proteome</keyword>
<proteinExistence type="predicted"/>
<feature type="compositionally biased region" description="Polar residues" evidence="1">
    <location>
        <begin position="427"/>
        <end position="440"/>
    </location>
</feature>
<accession>A0AAD4G5A1</accession>
<evidence type="ECO:0000313" key="2">
    <source>
        <dbReference type="EMBL" id="KAF8415565.1"/>
    </source>
</evidence>
<dbReference type="AlphaFoldDB" id="A0AAD4G5A1"/>
<dbReference type="Proteomes" id="UP001194468">
    <property type="component" value="Unassembled WGS sequence"/>
</dbReference>
<feature type="region of interest" description="Disordered" evidence="1">
    <location>
        <begin position="1"/>
        <end position="112"/>
    </location>
</feature>
<organism evidence="2 3">
    <name type="scientific">Boletus edulis BED1</name>
    <dbReference type="NCBI Taxonomy" id="1328754"/>
    <lineage>
        <taxon>Eukaryota</taxon>
        <taxon>Fungi</taxon>
        <taxon>Dikarya</taxon>
        <taxon>Basidiomycota</taxon>
        <taxon>Agaricomycotina</taxon>
        <taxon>Agaricomycetes</taxon>
        <taxon>Agaricomycetidae</taxon>
        <taxon>Boletales</taxon>
        <taxon>Boletineae</taxon>
        <taxon>Boletaceae</taxon>
        <taxon>Boletoideae</taxon>
        <taxon>Boletus</taxon>
    </lineage>
</organism>
<reference evidence="2" key="1">
    <citation type="submission" date="2019-10" db="EMBL/GenBank/DDBJ databases">
        <authorList>
            <consortium name="DOE Joint Genome Institute"/>
            <person name="Kuo A."/>
            <person name="Miyauchi S."/>
            <person name="Kiss E."/>
            <person name="Drula E."/>
            <person name="Kohler A."/>
            <person name="Sanchez-Garcia M."/>
            <person name="Andreopoulos B."/>
            <person name="Barry K.W."/>
            <person name="Bonito G."/>
            <person name="Buee M."/>
            <person name="Carver A."/>
            <person name="Chen C."/>
            <person name="Cichocki N."/>
            <person name="Clum A."/>
            <person name="Culley D."/>
            <person name="Crous P.W."/>
            <person name="Fauchery L."/>
            <person name="Girlanda M."/>
            <person name="Hayes R."/>
            <person name="Keri Z."/>
            <person name="LaButti K."/>
            <person name="Lipzen A."/>
            <person name="Lombard V."/>
            <person name="Magnuson J."/>
            <person name="Maillard F."/>
            <person name="Morin E."/>
            <person name="Murat C."/>
            <person name="Nolan M."/>
            <person name="Ohm R."/>
            <person name="Pangilinan J."/>
            <person name="Pereira M."/>
            <person name="Perotto S."/>
            <person name="Peter M."/>
            <person name="Riley R."/>
            <person name="Sitrit Y."/>
            <person name="Stielow B."/>
            <person name="Szollosi G."/>
            <person name="Zifcakova L."/>
            <person name="Stursova M."/>
            <person name="Spatafora J.W."/>
            <person name="Tedersoo L."/>
            <person name="Vaario L.-M."/>
            <person name="Yamada A."/>
            <person name="Yan M."/>
            <person name="Wang P."/>
            <person name="Xu J."/>
            <person name="Bruns T."/>
            <person name="Baldrian P."/>
            <person name="Vilgalys R."/>
            <person name="Henrissat B."/>
            <person name="Grigoriev I.V."/>
            <person name="Hibbett D."/>
            <person name="Nagy L.G."/>
            <person name="Martin F.M."/>
        </authorList>
    </citation>
    <scope>NUCLEOTIDE SEQUENCE</scope>
    <source>
        <strain evidence="2">BED1</strain>
    </source>
</reference>
<reference evidence="2" key="2">
    <citation type="journal article" date="2020" name="Nat. Commun.">
        <title>Large-scale genome sequencing of mycorrhizal fungi provides insights into the early evolution of symbiotic traits.</title>
        <authorList>
            <person name="Miyauchi S."/>
            <person name="Kiss E."/>
            <person name="Kuo A."/>
            <person name="Drula E."/>
            <person name="Kohler A."/>
            <person name="Sanchez-Garcia M."/>
            <person name="Morin E."/>
            <person name="Andreopoulos B."/>
            <person name="Barry K.W."/>
            <person name="Bonito G."/>
            <person name="Buee M."/>
            <person name="Carver A."/>
            <person name="Chen C."/>
            <person name="Cichocki N."/>
            <person name="Clum A."/>
            <person name="Culley D."/>
            <person name="Crous P.W."/>
            <person name="Fauchery L."/>
            <person name="Girlanda M."/>
            <person name="Hayes R.D."/>
            <person name="Keri Z."/>
            <person name="LaButti K."/>
            <person name="Lipzen A."/>
            <person name="Lombard V."/>
            <person name="Magnuson J."/>
            <person name="Maillard F."/>
            <person name="Murat C."/>
            <person name="Nolan M."/>
            <person name="Ohm R.A."/>
            <person name="Pangilinan J."/>
            <person name="Pereira M.F."/>
            <person name="Perotto S."/>
            <person name="Peter M."/>
            <person name="Pfister S."/>
            <person name="Riley R."/>
            <person name="Sitrit Y."/>
            <person name="Stielow J.B."/>
            <person name="Szollosi G."/>
            <person name="Zifcakova L."/>
            <person name="Stursova M."/>
            <person name="Spatafora J.W."/>
            <person name="Tedersoo L."/>
            <person name="Vaario L.M."/>
            <person name="Yamada A."/>
            <person name="Yan M."/>
            <person name="Wang P."/>
            <person name="Xu J."/>
            <person name="Bruns T."/>
            <person name="Baldrian P."/>
            <person name="Vilgalys R."/>
            <person name="Dunand C."/>
            <person name="Henrissat B."/>
            <person name="Grigoriev I.V."/>
            <person name="Hibbett D."/>
            <person name="Nagy L.G."/>
            <person name="Martin F.M."/>
        </authorList>
    </citation>
    <scope>NUCLEOTIDE SEQUENCE</scope>
    <source>
        <strain evidence="2">BED1</strain>
    </source>
</reference>
<evidence type="ECO:0000256" key="1">
    <source>
        <dbReference type="SAM" id="MobiDB-lite"/>
    </source>
</evidence>
<dbReference type="EMBL" id="WHUW01000314">
    <property type="protein sequence ID" value="KAF8415565.1"/>
    <property type="molecule type" value="Genomic_DNA"/>
</dbReference>
<evidence type="ECO:0000313" key="3">
    <source>
        <dbReference type="Proteomes" id="UP001194468"/>
    </source>
</evidence>
<gene>
    <name evidence="2" type="ORF">L210DRAFT_1016752</name>
</gene>
<feature type="region of interest" description="Disordered" evidence="1">
    <location>
        <begin position="418"/>
        <end position="440"/>
    </location>
</feature>
<comment type="caution">
    <text evidence="2">The sequence shown here is derived from an EMBL/GenBank/DDBJ whole genome shotgun (WGS) entry which is preliminary data.</text>
</comment>
<name>A0AAD4G5A1_BOLED</name>